<evidence type="ECO:0000256" key="5">
    <source>
        <dbReference type="RuleBase" id="RU004404"/>
    </source>
</evidence>
<reference evidence="8" key="1">
    <citation type="journal article" date="2015" name="MBio">
        <title>Genome-Resolved Metagenomic Analysis Reveals Roles for Candidate Phyla and Other Microbial Community Members in Biogeochemical Transformations in Oil Reservoirs.</title>
        <authorList>
            <person name="Hu P."/>
            <person name="Tom L."/>
            <person name="Singh A."/>
            <person name="Thomas B.C."/>
            <person name="Baker B.J."/>
            <person name="Piceno Y.M."/>
            <person name="Andersen G.L."/>
            <person name="Banfield J.F."/>
        </authorList>
    </citation>
    <scope>NUCLEOTIDE SEQUENCE [LARGE SCALE GENOMIC DNA]</scope>
</reference>
<dbReference type="GO" id="GO:0006508">
    <property type="term" value="P:proteolysis"/>
    <property type="evidence" value="ECO:0007669"/>
    <property type="project" value="UniProtKB-KW"/>
</dbReference>
<dbReference type="PATRIC" id="fig|1641388.3.peg.370"/>
<dbReference type="GO" id="GO:0030288">
    <property type="term" value="C:outer membrane-bounded periplasmic space"/>
    <property type="evidence" value="ECO:0007669"/>
    <property type="project" value="TreeGrafter"/>
</dbReference>
<dbReference type="InterPro" id="IPR001478">
    <property type="entry name" value="PDZ"/>
</dbReference>
<accession>A0A101GYJ5</accession>
<dbReference type="EMBL" id="LGGI01000053">
    <property type="protein sequence ID" value="KUK66994.1"/>
    <property type="molecule type" value="Genomic_DNA"/>
</dbReference>
<dbReference type="GO" id="GO:0004175">
    <property type="term" value="F:endopeptidase activity"/>
    <property type="evidence" value="ECO:0007669"/>
    <property type="project" value="TreeGrafter"/>
</dbReference>
<keyword evidence="2 5" id="KW-0645">Protease</keyword>
<dbReference type="GO" id="GO:0007165">
    <property type="term" value="P:signal transduction"/>
    <property type="evidence" value="ECO:0007669"/>
    <property type="project" value="TreeGrafter"/>
</dbReference>
<dbReference type="FunFam" id="2.30.42.10:FF:000063">
    <property type="entry name" value="Peptidase, S41 family"/>
    <property type="match status" value="1"/>
</dbReference>
<dbReference type="CDD" id="cd07560">
    <property type="entry name" value="Peptidase_S41_CPP"/>
    <property type="match status" value="1"/>
</dbReference>
<feature type="non-terminal residue" evidence="7">
    <location>
        <position position="1"/>
    </location>
</feature>
<evidence type="ECO:0000313" key="8">
    <source>
        <dbReference type="Proteomes" id="UP000053469"/>
    </source>
</evidence>
<evidence type="ECO:0000256" key="1">
    <source>
        <dbReference type="ARBA" id="ARBA00009179"/>
    </source>
</evidence>
<evidence type="ECO:0000256" key="2">
    <source>
        <dbReference type="ARBA" id="ARBA00022670"/>
    </source>
</evidence>
<name>A0A101GYJ5_9BACT</name>
<dbReference type="PANTHER" id="PTHR32060">
    <property type="entry name" value="TAIL-SPECIFIC PROTEASE"/>
    <property type="match status" value="1"/>
</dbReference>
<evidence type="ECO:0000313" key="7">
    <source>
        <dbReference type="EMBL" id="KUK66994.1"/>
    </source>
</evidence>
<dbReference type="NCBIfam" id="TIGR00225">
    <property type="entry name" value="prc"/>
    <property type="match status" value="1"/>
</dbReference>
<dbReference type="InterPro" id="IPR055210">
    <property type="entry name" value="CtpA/B_N"/>
</dbReference>
<dbReference type="AlphaFoldDB" id="A0A101GYJ5"/>
<dbReference type="SMART" id="SM00245">
    <property type="entry name" value="TSPc"/>
    <property type="match status" value="1"/>
</dbReference>
<protein>
    <submittedName>
        <fullName evidence="7">Carboxyl-terminal protease</fullName>
    </submittedName>
</protein>
<proteinExistence type="inferred from homology"/>
<dbReference type="CDD" id="cd06782">
    <property type="entry name" value="cpPDZ_CPP-like"/>
    <property type="match status" value="1"/>
</dbReference>
<dbReference type="Pfam" id="PF13180">
    <property type="entry name" value="PDZ_2"/>
    <property type="match status" value="1"/>
</dbReference>
<dbReference type="SMART" id="SM00228">
    <property type="entry name" value="PDZ"/>
    <property type="match status" value="1"/>
</dbReference>
<dbReference type="InterPro" id="IPR029045">
    <property type="entry name" value="ClpP/crotonase-like_dom_sf"/>
</dbReference>
<dbReference type="InterPro" id="IPR004447">
    <property type="entry name" value="Peptidase_S41A"/>
</dbReference>
<keyword evidence="4 5" id="KW-0720">Serine protease</keyword>
<dbReference type="InterPro" id="IPR036034">
    <property type="entry name" value="PDZ_sf"/>
</dbReference>
<evidence type="ECO:0000259" key="6">
    <source>
        <dbReference type="PROSITE" id="PS50106"/>
    </source>
</evidence>
<feature type="domain" description="PDZ" evidence="6">
    <location>
        <begin position="89"/>
        <end position="174"/>
    </location>
</feature>
<dbReference type="InterPro" id="IPR005151">
    <property type="entry name" value="Tail-specific_protease"/>
</dbReference>
<dbReference type="Gene3D" id="3.90.226.10">
    <property type="entry name" value="2-enoyl-CoA Hydratase, Chain A, domain 1"/>
    <property type="match status" value="1"/>
</dbReference>
<sequence>IIGVGMVIVIVFTVGLIVGRSVDVNSSVFPITTSKNLDMDMFWRVLNLTRKNYVDSDQIVEEDLVYGAIKGMVSSLDDPATVFLTPEETEEYNAASEGKFFEGIGAELGYDDGQVIVVTPLEGSPAKAAGIRPGDYILKIDDYELTSEDTVYDAVAKIRGEAGTEVVLTVLHRGESEPVEITITRDEITIPSMSLEFIGPDKDIAHFKIGRFTEASYNIWVSEWDKNVQDIVDSGVDKMILDLRGNPGGFFDAAIYAGDDFLGDGFVISKQKDANGNIKNYDSTSGGNLLDIELVVLINSGSASASEILSGALKQSDRATLIGEETFGKGTAQRVYDLEDGSTLHLTILKWLLPDGSSIERDNAIKPDIEVELTNDDFIEGNDPQLNKAIEELNK</sequence>
<dbReference type="Gene3D" id="2.30.42.10">
    <property type="match status" value="1"/>
</dbReference>
<comment type="caution">
    <text evidence="7">The sequence shown here is derived from an EMBL/GenBank/DDBJ whole genome shotgun (WGS) entry which is preliminary data.</text>
</comment>
<dbReference type="PANTHER" id="PTHR32060:SF30">
    <property type="entry name" value="CARBOXY-TERMINAL PROCESSING PROTEASE CTPA"/>
    <property type="match status" value="1"/>
</dbReference>
<evidence type="ECO:0000256" key="3">
    <source>
        <dbReference type="ARBA" id="ARBA00022801"/>
    </source>
</evidence>
<organism evidence="7 8">
    <name type="scientific">candidate division WS6 bacterium 36_33</name>
    <dbReference type="NCBI Taxonomy" id="1641388"/>
    <lineage>
        <taxon>Bacteria</taxon>
        <taxon>Candidatus Dojkabacteria</taxon>
    </lineage>
</organism>
<comment type="similarity">
    <text evidence="1 5">Belongs to the peptidase S41A family.</text>
</comment>
<dbReference type="Pfam" id="PF22694">
    <property type="entry name" value="CtpB_N-like"/>
    <property type="match status" value="1"/>
</dbReference>
<dbReference type="Proteomes" id="UP000053469">
    <property type="component" value="Unassembled WGS sequence"/>
</dbReference>
<dbReference type="Pfam" id="PF03572">
    <property type="entry name" value="Peptidase_S41"/>
    <property type="match status" value="1"/>
</dbReference>
<gene>
    <name evidence="7" type="ORF">XD87_0388</name>
</gene>
<dbReference type="PROSITE" id="PS50106">
    <property type="entry name" value="PDZ"/>
    <property type="match status" value="1"/>
</dbReference>
<evidence type="ECO:0000256" key="4">
    <source>
        <dbReference type="ARBA" id="ARBA00022825"/>
    </source>
</evidence>
<dbReference type="Gene3D" id="3.30.750.44">
    <property type="match status" value="1"/>
</dbReference>
<dbReference type="GO" id="GO:0008236">
    <property type="term" value="F:serine-type peptidase activity"/>
    <property type="evidence" value="ECO:0007669"/>
    <property type="project" value="UniProtKB-KW"/>
</dbReference>
<dbReference type="SUPFAM" id="SSF50156">
    <property type="entry name" value="PDZ domain-like"/>
    <property type="match status" value="1"/>
</dbReference>
<dbReference type="SUPFAM" id="SSF52096">
    <property type="entry name" value="ClpP/crotonase"/>
    <property type="match status" value="1"/>
</dbReference>
<keyword evidence="3 5" id="KW-0378">Hydrolase</keyword>